<dbReference type="SUPFAM" id="SSF51445">
    <property type="entry name" value="(Trans)glycosidases"/>
    <property type="match status" value="1"/>
</dbReference>
<dbReference type="AlphaFoldDB" id="A0A098DE56"/>
<dbReference type="FunFam" id="3.40.50.1700:FF:000013">
    <property type="entry name" value="Glycoside hydrolase family 3 protein"/>
    <property type="match status" value="1"/>
</dbReference>
<dbReference type="InterPro" id="IPR017853">
    <property type="entry name" value="GH"/>
</dbReference>
<keyword evidence="2" id="KW-0378">Hydrolase</keyword>
<protein>
    <submittedName>
        <fullName evidence="7">Chromosome 2, complete genome</fullName>
    </submittedName>
</protein>
<dbReference type="PANTHER" id="PTHR30480">
    <property type="entry name" value="BETA-HEXOSAMINIDASE-RELATED"/>
    <property type="match status" value="1"/>
</dbReference>
<reference evidence="8 9" key="2">
    <citation type="journal article" date="2010" name="Nature">
        <title>Comparative genomics reveals mobile pathogenicity chromosomes in Fusarium.</title>
        <authorList>
            <person name="Ma L.J."/>
            <person name="van der Does H.C."/>
            <person name="Borkovich K.A."/>
            <person name="Coleman J.J."/>
            <person name="Daboussi M.J."/>
            <person name="Di Pietro A."/>
            <person name="Dufresne M."/>
            <person name="Freitag M."/>
            <person name="Grabherr M."/>
            <person name="Henrissat B."/>
            <person name="Houterman P.M."/>
            <person name="Kang S."/>
            <person name="Shim W.B."/>
            <person name="Woloshuk C."/>
            <person name="Xie X."/>
            <person name="Xu J.R."/>
            <person name="Antoniw J."/>
            <person name="Baker S.E."/>
            <person name="Bluhm B.H."/>
            <person name="Breakspear A."/>
            <person name="Brown D.W."/>
            <person name="Butchko R.A."/>
            <person name="Chapman S."/>
            <person name="Coulson R."/>
            <person name="Coutinho P.M."/>
            <person name="Danchin E.G."/>
            <person name="Diener A."/>
            <person name="Gale L.R."/>
            <person name="Gardiner D.M."/>
            <person name="Goff S."/>
            <person name="Hammond-Kosack K.E."/>
            <person name="Hilburn K."/>
            <person name="Hua-Van A."/>
            <person name="Jonkers W."/>
            <person name="Kazan K."/>
            <person name="Kodira C.D."/>
            <person name="Koehrsen M."/>
            <person name="Kumar L."/>
            <person name="Lee Y.H."/>
            <person name="Li L."/>
            <person name="Manners J.M."/>
            <person name="Miranda-Saavedra D."/>
            <person name="Mukherjee M."/>
            <person name="Park G."/>
            <person name="Park J."/>
            <person name="Park S.Y."/>
            <person name="Proctor R.H."/>
            <person name="Regev A."/>
            <person name="Ruiz-Roldan M.C."/>
            <person name="Sain D."/>
            <person name="Sakthikumar S."/>
            <person name="Sykes S."/>
            <person name="Schwartz D.C."/>
            <person name="Turgeon B.G."/>
            <person name="Wapinski I."/>
            <person name="Yoder O."/>
            <person name="Young S."/>
            <person name="Zeng Q."/>
            <person name="Zhou S."/>
            <person name="Galagan J."/>
            <person name="Cuomo C.A."/>
            <person name="Kistler H.C."/>
            <person name="Rep M."/>
        </authorList>
    </citation>
    <scope>GENOME REANNOTATION</scope>
    <source>
        <strain evidence="9">ATCC MYA-4620 / CBS 123657 / FGSC 9075 / NRRL 31084 / PH-1</strain>
        <strain evidence="8">PH-1 / ATCC MYA-4620 / FGSC 9075 / NRRL 31084</strain>
    </source>
</reference>
<organism evidence="7 9">
    <name type="scientific">Gibberella zeae (strain ATCC MYA-4620 / CBS 123657 / FGSC 9075 / NRRL 31084 / PH-1)</name>
    <name type="common">Wheat head blight fungus</name>
    <name type="synonym">Fusarium graminearum</name>
    <dbReference type="NCBI Taxonomy" id="229533"/>
    <lineage>
        <taxon>Eukaryota</taxon>
        <taxon>Fungi</taxon>
        <taxon>Dikarya</taxon>
        <taxon>Ascomycota</taxon>
        <taxon>Pezizomycotina</taxon>
        <taxon>Sordariomycetes</taxon>
        <taxon>Hypocreomycetidae</taxon>
        <taxon>Hypocreales</taxon>
        <taxon>Nectriaceae</taxon>
        <taxon>Fusarium</taxon>
    </lineage>
</organism>
<evidence type="ECO:0000259" key="6">
    <source>
        <dbReference type="Pfam" id="PF00933"/>
    </source>
</evidence>
<dbReference type="STRING" id="229533.A0A098DE56"/>
<proteinExistence type="inferred from homology"/>
<dbReference type="InterPro" id="IPR050226">
    <property type="entry name" value="NagZ_Beta-hexosaminidase"/>
</dbReference>
<dbReference type="Proteomes" id="UP000070720">
    <property type="component" value="Chromosome 2"/>
</dbReference>
<dbReference type="SUPFAM" id="SSF55729">
    <property type="entry name" value="Acyl-CoA N-acyltransferases (Nat)"/>
    <property type="match status" value="1"/>
</dbReference>
<dbReference type="Gene3D" id="3.20.20.300">
    <property type="entry name" value="Glycoside hydrolase, family 3, N-terminal domain"/>
    <property type="match status" value="1"/>
</dbReference>
<gene>
    <name evidence="8" type="primary">FG08395.1</name>
    <name evidence="7" type="ORF">FGRAMPH1_01T09849</name>
</gene>
<evidence type="ECO:0000313" key="8">
    <source>
        <dbReference type="EnsemblFungi" id="CEF76727"/>
    </source>
</evidence>
<dbReference type="PANTHER" id="PTHR30480:SF8">
    <property type="entry name" value="PUTATIVE (AFU_ORTHOLOGUE AFUA_8G04060)-RELATED"/>
    <property type="match status" value="1"/>
</dbReference>
<feature type="domain" description="Glycoside hydrolase family 3 N-terminal" evidence="6">
    <location>
        <begin position="76"/>
        <end position="403"/>
    </location>
</feature>
<name>A0A098DE56_GIBZE</name>
<reference evidence="8 9" key="1">
    <citation type="journal article" date="2007" name="Science">
        <title>The Fusarium graminearum genome reveals a link between localized polymorphism and pathogen specialization.</title>
        <authorList>
            <person name="Cuomo C.A."/>
            <person name="Gueldener U."/>
            <person name="Xu J.-R."/>
            <person name="Trail F."/>
            <person name="Turgeon B.G."/>
            <person name="Di Pietro A."/>
            <person name="Walton J.D."/>
            <person name="Ma L.-J."/>
            <person name="Baker S.E."/>
            <person name="Rep M."/>
            <person name="Adam G."/>
            <person name="Antoniw J."/>
            <person name="Baldwin T."/>
            <person name="Calvo S.E."/>
            <person name="Chang Y.-L."/>
            <person name="DeCaprio D."/>
            <person name="Gale L.R."/>
            <person name="Gnerre S."/>
            <person name="Goswami R.S."/>
            <person name="Hammond-Kosack K."/>
            <person name="Harris L.J."/>
            <person name="Hilburn K."/>
            <person name="Kennell J.C."/>
            <person name="Kroken S."/>
            <person name="Magnuson J.K."/>
            <person name="Mannhaupt G."/>
            <person name="Mauceli E.W."/>
            <person name="Mewes H.-W."/>
            <person name="Mitterbauer R."/>
            <person name="Muehlbauer G."/>
            <person name="Muensterkoetter M."/>
            <person name="Nelson D."/>
            <person name="O'Donnell K."/>
            <person name="Ouellet T."/>
            <person name="Qi W."/>
            <person name="Quesneville H."/>
            <person name="Roncero M.I.G."/>
            <person name="Seong K.-Y."/>
            <person name="Tetko I.V."/>
            <person name="Urban M."/>
            <person name="Waalwijk C."/>
            <person name="Ward T.J."/>
            <person name="Yao J."/>
            <person name="Birren B.W."/>
            <person name="Kistler H.C."/>
        </authorList>
    </citation>
    <scope>NUCLEOTIDE SEQUENCE [LARGE SCALE GENOMIC DNA]</scope>
    <source>
        <strain evidence="9">ATCC MYA-4620 / CBS 123657 / FGSC 9075 / NRRL 31084 / PH-1</strain>
        <strain evidence="8">PH-1 / ATCC MYA-4620 / FGSC 9075 / NRRL 31084</strain>
    </source>
</reference>
<dbReference type="InterPro" id="IPR016181">
    <property type="entry name" value="Acyl_CoA_acyltransferase"/>
</dbReference>
<dbReference type="EMBL" id="HG970333">
    <property type="protein sequence ID" value="CEF76727.1"/>
    <property type="molecule type" value="Genomic_DNA"/>
</dbReference>
<dbReference type="InterPro" id="IPR036962">
    <property type="entry name" value="Glyco_hydro_3_N_sf"/>
</dbReference>
<dbReference type="Gene3D" id="3.40.50.1700">
    <property type="entry name" value="Glycoside hydrolase family 3 C-terminal domain"/>
    <property type="match status" value="1"/>
</dbReference>
<keyword evidence="4" id="KW-0326">Glycosidase</keyword>
<keyword evidence="9" id="KW-1185">Reference proteome</keyword>
<evidence type="ECO:0000256" key="4">
    <source>
        <dbReference type="ARBA" id="ARBA00023295"/>
    </source>
</evidence>
<accession>A0A0E0RZQ2</accession>
<evidence type="ECO:0000256" key="2">
    <source>
        <dbReference type="ARBA" id="ARBA00022801"/>
    </source>
</evidence>
<dbReference type="InterPro" id="IPR036881">
    <property type="entry name" value="Glyco_hydro_3_C_sf"/>
</dbReference>
<dbReference type="eggNOG" id="ENOG502QTNX">
    <property type="taxonomic scope" value="Eukaryota"/>
</dbReference>
<evidence type="ECO:0000256" key="5">
    <source>
        <dbReference type="SAM" id="MobiDB-lite"/>
    </source>
</evidence>
<dbReference type="GO" id="GO:0004553">
    <property type="term" value="F:hydrolase activity, hydrolyzing O-glycosyl compounds"/>
    <property type="evidence" value="ECO:0007669"/>
    <property type="project" value="InterPro"/>
</dbReference>
<evidence type="ECO:0000256" key="1">
    <source>
        <dbReference type="ARBA" id="ARBA00005336"/>
    </source>
</evidence>
<feature type="region of interest" description="Disordered" evidence="5">
    <location>
        <begin position="485"/>
        <end position="504"/>
    </location>
</feature>
<sequence length="988" mass="107698">MAPPGSASSSSSREGYSHANASHRYLRLKHAGPSRDEHCHHHQKRPKYHVTRPRRRPTIMAHSDNSDLDPSWHDLDRAIGQILIMGWDGTEVTPQIRTLIEDHHLGSIILTAKNLKSAQQTAELVQELQTIAKNAGHLQPLLIALDQENGGVNSLFDEDYVCQFPSAMGVAATGRADLAYEVTKATATEISACGVNLMLGPVLDVLNNARYQPLGVRATGDDPQEVSQYGLAALRGIRDAGIASCGKHFPSYGNLNFLGSNLDVPIITQTLEELSISALVPFRNAVASGKLDAMFVGGCGISNPSMNVSHACLSEQVVDELLRDELGFNGVAISECLEMEALSHELGVQNGVIMAVEAGCDLVLLCRAYDVQLEAIKGLKLGYDNGIVSKERIFTSLRRVLNLKSTCTSWEKALNPPGISLLSQLHPSHLALSLRAYDDSITIIRDKEKLIPLTASMHPGEELLLLTPLVKPLPASSLTKKLLAAKDSQSQAEGPHEMWAHNDGRDRRAILSGEGVFREFGKSLARARNEKLLHTSYTANGVRPVHENLIHRASCIVIVTADANRNLYQAGFTKHVDMMCSMLRARGQKKQLIVVAVSSPYDFAMDKSIGTYICTFDFTENALHALARTLVGEITPLGTLPGTLRKSKKVVKSRQHWLVEEYSSGRDASGLNDLLRAVHRASAPDLQFLRATTAASFQLNNPSIAESHFVVRNSSTNALYGFAATYYIHGVGIMGGVFVEPTKRDVSIGRSLHRRAIRSLLQRRGIKQVQIGSAFPGVFLGIPVDVEVNTIKEWFANSGWDVQFPRRVSNMVIQDLANWSAPEGLSQSIQRAGISFDLIHGLDNADGVLSHVRNHASPEVLELYRHALSETKLSGIVRAKDASGNLLGTVIVCKQHSHLETYYPSLKSRSEDISGILAPVVPSMPLATLTLQGLAFMGVRQARNHKATKVMLGSSVDDGTESLTAMGFETLQAFEEITNSPENFSSLA</sequence>
<dbReference type="InterPro" id="IPR001764">
    <property type="entry name" value="Glyco_hydro_3_N"/>
</dbReference>
<evidence type="ECO:0000313" key="9">
    <source>
        <dbReference type="Proteomes" id="UP000070720"/>
    </source>
</evidence>
<feature type="compositionally biased region" description="Basic and acidic residues" evidence="5">
    <location>
        <begin position="494"/>
        <end position="504"/>
    </location>
</feature>
<dbReference type="FunFam" id="3.20.20.300:FF:000008">
    <property type="entry name" value="Beta-N-acetylglucosaminidase, putative"/>
    <property type="match status" value="1"/>
</dbReference>
<dbReference type="GO" id="GO:0009254">
    <property type="term" value="P:peptidoglycan turnover"/>
    <property type="evidence" value="ECO:0007669"/>
    <property type="project" value="TreeGrafter"/>
</dbReference>
<feature type="region of interest" description="Disordered" evidence="5">
    <location>
        <begin position="32"/>
        <end position="56"/>
    </location>
</feature>
<dbReference type="InParanoid" id="A0A098DE56"/>
<keyword evidence="3" id="KW-0325">Glycoprotein</keyword>
<reference evidence="8" key="4">
    <citation type="submission" date="2017-01" db="UniProtKB">
        <authorList>
            <consortium name="EnsemblFungi"/>
        </authorList>
    </citation>
    <scope>IDENTIFICATION</scope>
    <source>
        <strain evidence="8">PH-1 / ATCC MYA-4620 / FGSC 9075 / NRRL 31084</strain>
    </source>
</reference>
<evidence type="ECO:0000313" key="7">
    <source>
        <dbReference type="EMBL" id="CEF76727.1"/>
    </source>
</evidence>
<dbReference type="GO" id="GO:0005975">
    <property type="term" value="P:carbohydrate metabolic process"/>
    <property type="evidence" value="ECO:0007669"/>
    <property type="project" value="InterPro"/>
</dbReference>
<reference evidence="7 9" key="3">
    <citation type="journal article" date="2015" name="BMC Genomics">
        <title>The completed genome sequence of the pathogenic ascomycete fungus Fusarium graminearum.</title>
        <authorList>
            <person name="King R."/>
            <person name="Urban M."/>
            <person name="Hammond-Kosack M.C."/>
            <person name="Hassani-Pak K."/>
            <person name="Hammond-Kosack K.E."/>
        </authorList>
    </citation>
    <scope>NUCLEOTIDE SEQUENCE [LARGE SCALE GENOMIC DNA]</scope>
    <source>
        <strain evidence="9">ATCC MYA-4620 / CBS 123657 / FGSC 9075 / NRRL 31084 / PH-1</strain>
        <strain evidence="7">PH-1</strain>
    </source>
</reference>
<accession>A0A098DE56</accession>
<feature type="compositionally biased region" description="Basic residues" evidence="5">
    <location>
        <begin position="40"/>
        <end position="56"/>
    </location>
</feature>
<dbReference type="VEuPathDB" id="FungiDB:FGRAMPH1_01G09849"/>
<dbReference type="Pfam" id="PF00933">
    <property type="entry name" value="Glyco_hydro_3"/>
    <property type="match status" value="1"/>
</dbReference>
<dbReference type="EnsemblFungi" id="CEF76727">
    <property type="protein sequence ID" value="CEF76727"/>
    <property type="gene ID" value="FGRRES_08395_M"/>
</dbReference>
<evidence type="ECO:0000256" key="3">
    <source>
        <dbReference type="ARBA" id="ARBA00023180"/>
    </source>
</evidence>
<comment type="similarity">
    <text evidence="1">Belongs to the glycosyl hydrolase 3 family.</text>
</comment>